<feature type="repeat" description="Xin" evidence="5">
    <location>
        <begin position="293"/>
        <end position="308"/>
    </location>
</feature>
<feature type="repeat" description="Xin" evidence="5">
    <location>
        <begin position="176"/>
        <end position="191"/>
    </location>
</feature>
<dbReference type="InterPro" id="IPR030072">
    <property type="entry name" value="XIRP1/XIRP2"/>
</dbReference>
<comment type="domain">
    <text evidence="5">Xin repeats bind F-actin.</text>
</comment>
<dbReference type="GO" id="GO:0001725">
    <property type="term" value="C:stress fiber"/>
    <property type="evidence" value="ECO:0007669"/>
    <property type="project" value="TreeGrafter"/>
</dbReference>
<feature type="repeat" description="Xin" evidence="5">
    <location>
        <begin position="215"/>
        <end position="230"/>
    </location>
</feature>
<dbReference type="PANTHER" id="PTHR22591">
    <property type="entry name" value="XIN"/>
    <property type="match status" value="1"/>
</dbReference>
<feature type="compositionally biased region" description="Basic and acidic residues" evidence="6">
    <location>
        <begin position="1971"/>
        <end position="1981"/>
    </location>
</feature>
<keyword evidence="3" id="KW-0965">Cell junction</keyword>
<reference evidence="7 8" key="1">
    <citation type="submission" date="2014-04" db="EMBL/GenBank/DDBJ databases">
        <title>Genome evolution of avian class.</title>
        <authorList>
            <person name="Zhang G."/>
            <person name="Li C."/>
        </authorList>
    </citation>
    <scope>NUCLEOTIDE SEQUENCE [LARGE SCALE GENOMIC DNA]</scope>
    <source>
        <strain evidence="7">BGI_N325</strain>
    </source>
</reference>
<feature type="region of interest" description="Disordered" evidence="6">
    <location>
        <begin position="2281"/>
        <end position="2305"/>
    </location>
</feature>
<feature type="compositionally biased region" description="Polar residues" evidence="6">
    <location>
        <begin position="1534"/>
        <end position="1561"/>
    </location>
</feature>
<dbReference type="GO" id="GO:0005925">
    <property type="term" value="C:focal adhesion"/>
    <property type="evidence" value="ECO:0007669"/>
    <property type="project" value="TreeGrafter"/>
</dbReference>
<feature type="region of interest" description="Disordered" evidence="6">
    <location>
        <begin position="1534"/>
        <end position="1581"/>
    </location>
</feature>
<feature type="region of interest" description="Disordered" evidence="6">
    <location>
        <begin position="1710"/>
        <end position="1849"/>
    </location>
</feature>
<feature type="repeat" description="Xin" evidence="5">
    <location>
        <begin position="548"/>
        <end position="563"/>
    </location>
</feature>
<feature type="region of interest" description="Disordered" evidence="6">
    <location>
        <begin position="787"/>
        <end position="806"/>
    </location>
</feature>
<dbReference type="Proteomes" id="UP000053615">
    <property type="component" value="Unassembled WGS sequence"/>
</dbReference>
<evidence type="ECO:0000256" key="4">
    <source>
        <dbReference type="ARBA" id="ARBA00023203"/>
    </source>
</evidence>
<feature type="repeat" description="Xin" evidence="5">
    <location>
        <begin position="697"/>
        <end position="712"/>
    </location>
</feature>
<accession>A0A091JUC5</accession>
<feature type="compositionally biased region" description="Basic and acidic residues" evidence="6">
    <location>
        <begin position="1807"/>
        <end position="1816"/>
    </location>
</feature>
<feature type="compositionally biased region" description="Pro residues" evidence="6">
    <location>
        <begin position="1830"/>
        <end position="1840"/>
    </location>
</feature>
<feature type="repeat" description="Xin" evidence="5">
    <location>
        <begin position="439"/>
        <end position="454"/>
    </location>
</feature>
<feature type="repeat" description="Xin" evidence="5">
    <location>
        <begin position="658"/>
        <end position="673"/>
    </location>
</feature>
<feature type="repeat" description="Xin" evidence="5">
    <location>
        <begin position="1019"/>
        <end position="1034"/>
    </location>
</feature>
<feature type="compositionally biased region" description="Polar residues" evidence="6">
    <location>
        <begin position="1818"/>
        <end position="1827"/>
    </location>
</feature>
<feature type="region of interest" description="Disordered" evidence="6">
    <location>
        <begin position="1960"/>
        <end position="2004"/>
    </location>
</feature>
<sequence>MSEAQKPSKAAIKKIEDELPPPPALGSVQVLAPGEQDLNPLPVPPPKQAFSKFYQQRQVNELKRLYKHMHPELRKNLEEAVTEDLAEMLNTEDPNAQASVNLDKVLPGEVQSMRWIFENWALDSIGDHQAIKKLAEEEIIPSGDVKSTSLRFENQSINGDSLSTSAKVSETDLARGDVRTARWLFETQPLDSLNKLYSDETEVQEAVLKEPVQGGDVKGARQLFEAQSLDAIGRCCSVEEKSILQLKSEIQELKGDVKKTVRLFQTEPLCAIRDKTGNIHEIKSVCREEIQCNAVRTARWLFETQPLDTINKDTSKVQIIRGISLEEIGKPDVSGARWIFETQPLDAIREITVEEQDFKASTDFVTGADVSKQRMLFETQTLDSLKGEASESIVIKEQVIGGDVKSTLWLFETQPMETLKDNFEVGHLKKVELSSEEKGDVKQRKHVFETCPLGSISKAFEEEVPATRLEEVVKGDVKSFKTLFETLPLDSIKQADAEPVTKEEEEIPAGNVKANQILFETTPLYAIKDSFGNFHEVTSVSREQIVSGDVKNYKWMFETRPLDQFDESTKKVDIIRGITKQEVMAGDVRTAKWLFETQPMDVIHQQAMKGEEQPSLKREISQKGDVKTCRWLFETQPIHSLYEKAEKKQEEDGTVPQADVKSYTWMFDTQPLDSLKGEEEQYLQVSKAYSQEELQGVDVKTVRHLFETEPLGSSAVSEGDRKKTIRYSSRVEIRSGEVSRVKEFFEAKPLDTVTRAISQKDDGTIEAGSVHKFTWLFENYPMDSLKDSSEGIQEIPPEKDTKGGAAGGKRFVFETYSLDQIHDKVDETELQKIQKDTMSKANVKSCTMLFESQPLYAIQDKEGGYHEVTSVQKEEIMKGDVKGARWLFETKPLDQIKKEEEVFVIRAVTQEDIKKGDIQAARWRFETEPLDSFSGGKMSVPRTVDDVQKGDVQSNKQLFESQQVGQKKYVRMVSVSDIQRGDVRTSTWLFENQPVDSLYGDAERGSPISTVQREDSRKGDVKRCTWLFETQPMDTLKDTEVTSSPEVQEEIPRTDVKSTTWLFESTPLDKFNASEGRIEIELKERTMKETLETLCTCQVIQHDGILIEANDMESVKMVKYQLSSPGAPEILKEEIVGGHLQRIMLQLLHRTNVEAQSVLVEEDREGKIKVSPLQLLDQTEAVKDREDLSGNVAKALQALLSQDASIKKGMILQETKSGSVKMVLYSLQFHSVQQKVVKGDVKSTIGNLLASSQGQKATATIKREDNEKGNVQLFASCIEKGDLDYLKNLQQESEIQSLISSQAEQGPEESVPQVVQGASIHILPNKDQLEKVIAESESGAMEGAKKVFLCESMGKEGALEREAVHAAGVTGSTVKYLGRPLPTAMGKEEIMSGGLKVTTKSIQRVADVSKKAEKEEATITSLKEPKAMTQGKLTAQVTSQREVAGKQQSLVTGEASQIQPEEKALGSDLQAAMQSLRLATAEAKNIQHHVQSKLQRSREEVHMACKQQAASTQGTVTLQSTVCQQGSASTTQENTSTAIRTTTSRVQETSKTHTGVSQKSIASHKKVSASEEVQGGQLLSQESQVVPSRDFSIKDGLYAATPVKTYISPIVESDYKKQAVQEEGDVIIRGDIQTAIRALHSAATEQRLVEKEDVVRGNLKATLQSLEKSNVNVSRGDFKAAMIYRNAGQSYSVCKKKNETQVISNQTAVVTSGSQADNDFPPPPPSVAVMKAEHYPPSTKATRQGAHPLPTNNDEASGCSAPLQTPLPALPSLSCKPSDQSPEENPRTPPKPEITALSRKKPIPPPKPEHLLHEAHSASATNSTSRSVKPIPPPLPPKPPGLRDISKPKLPPMELGLSCMEAHERSVQGETQARCYTSETPVKKTVTVQGMSPERKLLQLPEESSAKTRTSALQYHIHRVLVENRYFTSQIPPLVVQQVNERRQMCHSMSFHQQTMNSFEDQQQGNSRQWKCPDGEAETHAQKPTVVMREKNKRETEDERRKRLSVHKEEIMKGNVKEAMEIFENLRRQKELQEILSRVREFEEETSKVDVKALKSFFENVPEWVVHQKAHQAKERDRAETAGKEDTDSVSSVELVFGDLERASAEIIHLKEQILARLLDIEEAIKKALYSVSSLKSESDIAGLSGLFKESLGTTQSSASSSSNIRKISIVSSKAKQEEISLETGEAASVEGAKEAEKTEVTKTELEVPHPVQPRVSSPSSPSYISIESAARKRAESPRTAHSPWDIPSPDCLDVCSPDTSKSSCHCGMKGGFSDYSSLNVPSPQNPRRQKSILELQTGPDGSKLYGATRTVMEQYEEMDQFGNKIITSSTTVTKQSETQTSSTCDVVSHPQYKVSASPVFQRYLKSPGKDFHTNGSFQEPGVVFVTFGNSKPKK</sequence>
<feature type="repeat" description="Xin" evidence="5">
    <location>
        <begin position="402"/>
        <end position="417"/>
    </location>
</feature>
<keyword evidence="8" id="KW-1185">Reference proteome</keyword>
<evidence type="ECO:0000256" key="3">
    <source>
        <dbReference type="ARBA" id="ARBA00022949"/>
    </source>
</evidence>
<feature type="repeat" description="Xin" evidence="5">
    <location>
        <begin position="368"/>
        <end position="383"/>
    </location>
</feature>
<feature type="compositionally biased region" description="Basic and acidic residues" evidence="6">
    <location>
        <begin position="1988"/>
        <end position="2004"/>
    </location>
</feature>
<protein>
    <submittedName>
        <fullName evidence="7">Xin actin-binding repeat-containing protein 1</fullName>
    </submittedName>
</protein>
<dbReference type="EMBL" id="KK529282">
    <property type="protein sequence ID" value="KFP27528.1"/>
    <property type="molecule type" value="Genomic_DNA"/>
</dbReference>
<feature type="repeat" description="Xin" evidence="5">
    <location>
        <begin position="768"/>
        <end position="783"/>
    </location>
</feature>
<comment type="subcellular location">
    <subcellularLocation>
        <location evidence="1">Cell junction</location>
    </subcellularLocation>
</comment>
<feature type="repeat" description="Xin" evidence="5">
    <location>
        <begin position="475"/>
        <end position="490"/>
    </location>
</feature>
<feature type="repeat" description="Xin" evidence="5">
    <location>
        <begin position="879"/>
        <end position="894"/>
    </location>
</feature>
<keyword evidence="2" id="KW-0677">Repeat</keyword>
<feature type="region of interest" description="Disordered" evidence="6">
    <location>
        <begin position="2181"/>
        <end position="2203"/>
    </location>
</feature>
<gene>
    <name evidence="7" type="ORF">N325_02578</name>
</gene>
<dbReference type="Pfam" id="PF08043">
    <property type="entry name" value="Xin"/>
    <property type="match status" value="12"/>
</dbReference>
<feature type="compositionally biased region" description="Polar residues" evidence="6">
    <location>
        <begin position="1960"/>
        <end position="1969"/>
    </location>
</feature>
<dbReference type="GO" id="GO:0007015">
    <property type="term" value="P:actin filament organization"/>
    <property type="evidence" value="ECO:0007669"/>
    <property type="project" value="TreeGrafter"/>
</dbReference>
<feature type="repeat" description="Xin" evidence="5">
    <location>
        <begin position="255"/>
        <end position="270"/>
    </location>
</feature>
<feature type="repeat" description="Xin" evidence="5">
    <location>
        <begin position="1054"/>
        <end position="1069"/>
    </location>
</feature>
<comment type="similarity">
    <text evidence="5">Belongs to the Xin family.</text>
</comment>
<evidence type="ECO:0000313" key="8">
    <source>
        <dbReference type="Proteomes" id="UP000053615"/>
    </source>
</evidence>
<evidence type="ECO:0000256" key="2">
    <source>
        <dbReference type="ARBA" id="ARBA00022737"/>
    </source>
</evidence>
<evidence type="ECO:0000256" key="5">
    <source>
        <dbReference type="PROSITE-ProRule" id="PRU00721"/>
    </source>
</evidence>
<organism evidence="7 8">
    <name type="scientific">Colius striatus</name>
    <name type="common">Speckled mousebird</name>
    <dbReference type="NCBI Taxonomy" id="57412"/>
    <lineage>
        <taxon>Eukaryota</taxon>
        <taxon>Metazoa</taxon>
        <taxon>Chordata</taxon>
        <taxon>Craniata</taxon>
        <taxon>Vertebrata</taxon>
        <taxon>Euteleostomi</taxon>
        <taxon>Archelosauria</taxon>
        <taxon>Archosauria</taxon>
        <taxon>Dinosauria</taxon>
        <taxon>Saurischia</taxon>
        <taxon>Theropoda</taxon>
        <taxon>Coelurosauria</taxon>
        <taxon>Aves</taxon>
        <taxon>Neognathae</taxon>
        <taxon>Neoaves</taxon>
        <taxon>Telluraves</taxon>
        <taxon>Coraciimorphae</taxon>
        <taxon>Coliiformes</taxon>
        <taxon>Coliidae</taxon>
        <taxon>Colius</taxon>
    </lineage>
</organism>
<feature type="repeat" description="Xin" evidence="5">
    <location>
        <begin position="950"/>
        <end position="965"/>
    </location>
</feature>
<proteinExistence type="inferred from homology"/>
<dbReference type="PROSITE" id="PS51389">
    <property type="entry name" value="XIN"/>
    <property type="match status" value="22"/>
</dbReference>
<evidence type="ECO:0000313" key="7">
    <source>
        <dbReference type="EMBL" id="KFP27528.1"/>
    </source>
</evidence>
<dbReference type="InterPro" id="IPR012510">
    <property type="entry name" value="Actin-binding_Xin_repeat"/>
</dbReference>
<evidence type="ECO:0000256" key="6">
    <source>
        <dbReference type="SAM" id="MobiDB-lite"/>
    </source>
</evidence>
<feature type="repeat" description="Xin" evidence="5">
    <location>
        <begin position="624"/>
        <end position="639"/>
    </location>
</feature>
<feature type="repeat" description="Xin" evidence="5">
    <location>
        <begin position="331"/>
        <end position="346"/>
    </location>
</feature>
<feature type="repeat" description="Xin" evidence="5">
    <location>
        <begin position="841"/>
        <end position="856"/>
    </location>
</feature>
<keyword evidence="4 5" id="KW-0009">Actin-binding</keyword>
<feature type="repeat" description="Xin" evidence="5">
    <location>
        <begin position="586"/>
        <end position="601"/>
    </location>
</feature>
<feature type="compositionally biased region" description="Basic and acidic residues" evidence="6">
    <location>
        <begin position="2192"/>
        <end position="2203"/>
    </location>
</feature>
<feature type="region of interest" description="Disordered" evidence="6">
    <location>
        <begin position="1"/>
        <end position="45"/>
    </location>
</feature>
<evidence type="ECO:0000256" key="1">
    <source>
        <dbReference type="ARBA" id="ARBA00004282"/>
    </source>
</evidence>
<dbReference type="GO" id="GO:0051015">
    <property type="term" value="F:actin filament binding"/>
    <property type="evidence" value="ECO:0007669"/>
    <property type="project" value="TreeGrafter"/>
</dbReference>
<feature type="repeat" description="Xin" evidence="5">
    <location>
        <begin position="916"/>
        <end position="931"/>
    </location>
</feature>
<feature type="repeat" description="Xin" evidence="5">
    <location>
        <begin position="981"/>
        <end position="996"/>
    </location>
</feature>
<dbReference type="PANTHER" id="PTHR22591:SF2">
    <property type="entry name" value="XIN ACTIN-BINDING REPEAT-CONTAINING PROTEIN 1"/>
    <property type="match status" value="1"/>
</dbReference>
<name>A0A091JUC5_COLST</name>